<proteinExistence type="predicted"/>
<protein>
    <submittedName>
        <fullName evidence="1">Uncharacterized protein</fullName>
    </submittedName>
</protein>
<dbReference type="AlphaFoldDB" id="A0A5M9IYG4"/>
<comment type="caution">
    <text evidence="1">The sequence shown here is derived from an EMBL/GenBank/DDBJ whole genome shotgun (WGS) entry which is preliminary data.</text>
</comment>
<dbReference type="EMBL" id="VTFH01000001">
    <property type="protein sequence ID" value="KAA8560929.1"/>
    <property type="molecule type" value="Genomic_DNA"/>
</dbReference>
<gene>
    <name evidence="1" type="ORF">FX985_00979</name>
</gene>
<sequence>MAQPSRINALVTSNPLHRAMILGVYPACWQASVSILVYVEEAVSITHSSLSKSAQVTFSIPASL</sequence>
<organism evidence="1 2">
    <name type="scientific">Pseudomonas extremaustralis</name>
    <dbReference type="NCBI Taxonomy" id="359110"/>
    <lineage>
        <taxon>Bacteria</taxon>
        <taxon>Pseudomonadati</taxon>
        <taxon>Pseudomonadota</taxon>
        <taxon>Gammaproteobacteria</taxon>
        <taxon>Pseudomonadales</taxon>
        <taxon>Pseudomonadaceae</taxon>
        <taxon>Pseudomonas</taxon>
    </lineage>
</organism>
<dbReference type="Proteomes" id="UP000323425">
    <property type="component" value="Unassembled WGS sequence"/>
</dbReference>
<name>A0A5M9IYG4_9PSED</name>
<evidence type="ECO:0000313" key="1">
    <source>
        <dbReference type="EMBL" id="KAA8560929.1"/>
    </source>
</evidence>
<evidence type="ECO:0000313" key="2">
    <source>
        <dbReference type="Proteomes" id="UP000323425"/>
    </source>
</evidence>
<reference evidence="1 2" key="1">
    <citation type="journal article" date="2018" name="Plant Biotechnol. Rep.">
        <title>Diversity and antifungal activity of endophytic bacteria associated with Panax ginseng seedlings.</title>
        <authorList>
            <person name="Park J.M."/>
            <person name="Hong C.E."/>
            <person name="Jo S.H."/>
        </authorList>
    </citation>
    <scope>NUCLEOTIDE SEQUENCE [LARGE SCALE GENOMIC DNA]</scope>
    <source>
        <strain evidence="1 2">PgKB38</strain>
    </source>
</reference>
<accession>A0A5M9IYG4</accession>